<keyword evidence="4" id="KW-1185">Reference proteome</keyword>
<dbReference type="GO" id="GO:0006357">
    <property type="term" value="P:regulation of transcription by RNA polymerase II"/>
    <property type="evidence" value="ECO:0007669"/>
    <property type="project" value="TreeGrafter"/>
</dbReference>
<feature type="compositionally biased region" description="Polar residues" evidence="1">
    <location>
        <begin position="336"/>
        <end position="354"/>
    </location>
</feature>
<feature type="region of interest" description="Disordered" evidence="1">
    <location>
        <begin position="1370"/>
        <end position="1534"/>
    </location>
</feature>
<dbReference type="Gene3D" id="1.10.10.60">
    <property type="entry name" value="Homeodomain-like"/>
    <property type="match status" value="1"/>
</dbReference>
<feature type="region of interest" description="Disordered" evidence="1">
    <location>
        <begin position="1"/>
        <end position="938"/>
    </location>
</feature>
<feature type="region of interest" description="Disordered" evidence="1">
    <location>
        <begin position="1780"/>
        <end position="1808"/>
    </location>
</feature>
<gene>
    <name evidence="3" type="ORF">G7K_0563-t1</name>
</gene>
<feature type="compositionally biased region" description="Basic residues" evidence="1">
    <location>
        <begin position="1374"/>
        <end position="1392"/>
    </location>
</feature>
<feature type="compositionally biased region" description="Low complexity" evidence="1">
    <location>
        <begin position="513"/>
        <end position="525"/>
    </location>
</feature>
<feature type="region of interest" description="Disordered" evidence="1">
    <location>
        <begin position="1833"/>
        <end position="1883"/>
    </location>
</feature>
<evidence type="ECO:0000313" key="3">
    <source>
        <dbReference type="EMBL" id="GAO46331.1"/>
    </source>
</evidence>
<dbReference type="OMA" id="INEMAEM"/>
<reference evidence="3 4" key="2">
    <citation type="journal article" date="2014" name="J. Gen. Appl. Microbiol.">
        <title>The early diverging ascomycetous budding yeast Saitoella complicata has three histone deacetylases belonging to the Clr6, Hos2, and Rpd3 lineages.</title>
        <authorList>
            <person name="Nishida H."/>
            <person name="Matsumoto T."/>
            <person name="Kondo S."/>
            <person name="Hamamoto M."/>
            <person name="Yoshikawa H."/>
        </authorList>
    </citation>
    <scope>NUCLEOTIDE SEQUENCE [LARGE SCALE GENOMIC DNA]</scope>
    <source>
        <strain evidence="3 4">NRRL Y-17804</strain>
    </source>
</reference>
<feature type="compositionally biased region" description="Pro residues" evidence="1">
    <location>
        <begin position="1869"/>
        <end position="1879"/>
    </location>
</feature>
<evidence type="ECO:0000313" key="4">
    <source>
        <dbReference type="Proteomes" id="UP000033140"/>
    </source>
</evidence>
<dbReference type="InterPro" id="IPR009057">
    <property type="entry name" value="Homeodomain-like_sf"/>
</dbReference>
<feature type="compositionally biased region" description="Basic and acidic residues" evidence="1">
    <location>
        <begin position="116"/>
        <end position="170"/>
    </location>
</feature>
<feature type="compositionally biased region" description="Polar residues" evidence="1">
    <location>
        <begin position="806"/>
        <end position="816"/>
    </location>
</feature>
<feature type="compositionally biased region" description="Basic and acidic residues" evidence="1">
    <location>
        <begin position="887"/>
        <end position="929"/>
    </location>
</feature>
<feature type="compositionally biased region" description="Basic and acidic residues" evidence="1">
    <location>
        <begin position="262"/>
        <end position="272"/>
    </location>
</feature>
<feature type="domain" description="SANT" evidence="2">
    <location>
        <begin position="1622"/>
        <end position="1673"/>
    </location>
</feature>
<dbReference type="Proteomes" id="UP000033140">
    <property type="component" value="Unassembled WGS sequence"/>
</dbReference>
<feature type="compositionally biased region" description="Basic and acidic residues" evidence="1">
    <location>
        <begin position="402"/>
        <end position="415"/>
    </location>
</feature>
<feature type="compositionally biased region" description="Polar residues" evidence="1">
    <location>
        <begin position="187"/>
        <end position="199"/>
    </location>
</feature>
<feature type="region of interest" description="Disordered" evidence="1">
    <location>
        <begin position="1224"/>
        <end position="1245"/>
    </location>
</feature>
<dbReference type="Pfam" id="PF00249">
    <property type="entry name" value="Myb_DNA-binding"/>
    <property type="match status" value="2"/>
</dbReference>
<protein>
    <recommendedName>
        <fullName evidence="2">SANT domain-containing protein</fullName>
    </recommendedName>
</protein>
<dbReference type="PROSITE" id="PS51293">
    <property type="entry name" value="SANT"/>
    <property type="match status" value="2"/>
</dbReference>
<feature type="compositionally biased region" description="Acidic residues" evidence="1">
    <location>
        <begin position="1406"/>
        <end position="1424"/>
    </location>
</feature>
<dbReference type="CDD" id="cd00167">
    <property type="entry name" value="SANT"/>
    <property type="match status" value="2"/>
</dbReference>
<dbReference type="EMBL" id="BACD03000003">
    <property type="protein sequence ID" value="GAO46331.1"/>
    <property type="molecule type" value="Genomic_DNA"/>
</dbReference>
<feature type="compositionally biased region" description="Polar residues" evidence="1">
    <location>
        <begin position="11"/>
        <end position="26"/>
    </location>
</feature>
<dbReference type="Gene3D" id="1.20.58.1880">
    <property type="match status" value="1"/>
</dbReference>
<evidence type="ECO:0000259" key="2">
    <source>
        <dbReference type="PROSITE" id="PS51293"/>
    </source>
</evidence>
<sequence>MDFTLAPATLRDSQTSLTPERTTAGVQRTLPPKHSRSNNLALWKRPGRMSYPPRHNDRPPPGRYYDNRPPPTPRGGPPNGPRAALSDPRRPIPSRDYRPSPHHPYARPPPPPSRPPARDPRDREAAYQERERQVAREREQWEREQRELREERARRAEEFKRQNEADRDSKPGPSSAPSCPPVAAGLGTSSSYRPPSTQVPSSGSASASRASSPDGGSSRRGGLGPPVRPSADDRRRADSRGPPLSRPSSRGPLSDRPTSRAPMDRPLSDRPNSRGSVEGPLSSDRDRYPPRSGSDRPSSRLSYIPGSGVREGYTMERVQESAKVLANREKRFGTGSAASSVSGKSTNTGDQTQPVKEEEDIKRPKPTEVTRTNKVTAASDAAVRPPSAGSVKALPTIPEATPNRDRRQEDSERKPAPRPTNASTESSTHKPEAIKKEPQSVQISREQTRTPLSTTTSRPSTALTGSEKAMNAVISSGNVSRVSTPRQPEEQSSKRSPLAAVSQSPVRPAAPRSTHTLTVASTVTTPAGRQTRSGSTIRPQQGGQLPSGPSVSRGPGHGPPPRTGSVSSATSAVATPPPPPPSTAHDPAPPPTKPRQQPSTGIAGGPPQRQGSIGPMVGVMGVSRPGVPILRAPPPKPGMNAGATSVRPGINSIPAPTPLRAPPGPLRREGSAIPTGPRGMISAGRPLPPQSVTGPPRIGPQGRYAGGPQQGLWKGPAVPPSRQSMPPAGSVARLGPPSAPAPQRSSSITSVGGPASLSSDKGFPSPSRHRASRQGGFAPDSSSPSSRRGSGDFRTGAGTLPAKSSAAGTSQPAAKSSQDDKESLSRRQSTEDMQRRASEGAKAVREAFARMSPKQERKSMDGNANKDSGGEEVTERGEMEGSLLVADAEKTGSFDRKGVKRLEIEGKAERLARVEQDNRNVQSRDDSTAKRPPLTTAKWEEYAPVNKPQDTVPEADAVTAHIADARQPDTVKYINSDVLKTVDGLVAANETIGAPDAPSESVFPVQNSGTAVATRKAGQVNVEISEEPAVDDAPMKSISQEDVCAAEKEMHSLEQELGSVKGRKRAAEDSLDKLRFEQAEQKATLQFDGRIAGEPVFASKAEKEEAIVYAVYKQNEIERNASRDLVLAELYLSDKAAEITTQVIQDAVVAADQLRPAMLRVLGKRKAVVHEKELALKRQYKRLHDQWTTYTAELDSMKENEERQKQRFVAQAAAAPVVQDTAASYGTSTRASRRNPGGAAGFHHGDAARSEAEFLEILANLEWENQRDPNARAKLTTATIPSMILDEKERKELAYYDDNHRVRVDPVEFYHVSNHPDVWTDEEHALFCQRYIQFPKQFGKIAEGIPEKTAQQCVLHYYLTKKTVDYRSLNSVKGSKKRKGGRSKTKKSKSGKTKGSALMADLGRNEEDDEEDDNTAPQAPEEDASTAVQENLPKPKRKSESQRLLEDATSATGADPIAAALGTRRKRGNDDTSNSEPPESVSAVVTPNVKAPVTKKARLGRVASARKVPKVEKDKGRPSSAEDESVGTPAAFPEIDSKEADVANVLAGMLGAGSVPVTPSVDMSGFPASILVASRSPQVQGVPQTGPILGGAMAEDDRPLSPTMQEYYDADGTARKGSRRGTTSSYWSVQEMSDFNALLVRYGKDWYAIADALGTKTATQVKNHYLKNADRFDTLVAMNPLSKGSASVPDTVDNSEEGLPDEPDKRHAQTVILIPRQTEGRTLATAEAPGLDKSGFARQPTTSEILQAAANRSQATFPASTASSYQCYDRGVRQMEYTRSSSGSAYPFNPLPSISNSYPQSPEQTGRSLPGIGRLFNDEPVGGPRVATWYPQPDAAMQSQPPSRMHSPPLPRSQMSDKPMLPSITALGPPMPRASPLPPITSSLGDYPPPRSSLSTLLNSPAPSAPDMRPVAHGYGGYYGDARGYPSYSSTMPPQLPPLSTHQPTSLVPILPPISSLRGGPPGPATSGMRYDPRTGEPSNPSGQGQLPPFFRRD</sequence>
<feature type="compositionally biased region" description="Low complexity" evidence="1">
    <location>
        <begin position="779"/>
        <end position="788"/>
    </location>
</feature>
<feature type="compositionally biased region" description="Polar residues" evidence="1">
    <location>
        <begin position="1792"/>
        <end position="1807"/>
    </location>
</feature>
<feature type="domain" description="SANT" evidence="2">
    <location>
        <begin position="1314"/>
        <end position="1365"/>
    </location>
</feature>
<comment type="caution">
    <text evidence="3">The sequence shown here is derived from an EMBL/GenBank/DDBJ whole genome shotgun (WGS) entry which is preliminary data.</text>
</comment>
<reference evidence="3 4" key="1">
    <citation type="journal article" date="2011" name="J. Gen. Appl. Microbiol.">
        <title>Draft genome sequencing of the enigmatic yeast Saitoella complicata.</title>
        <authorList>
            <person name="Nishida H."/>
            <person name="Hamamoto M."/>
            <person name="Sugiyama J."/>
        </authorList>
    </citation>
    <scope>NUCLEOTIDE SEQUENCE [LARGE SCALE GENOMIC DNA]</scope>
    <source>
        <strain evidence="3 4">NRRL Y-17804</strain>
    </source>
</reference>
<feature type="compositionally biased region" description="Basic and acidic residues" evidence="1">
    <location>
        <begin position="230"/>
        <end position="239"/>
    </location>
</feature>
<feature type="compositionally biased region" description="Basic and acidic residues" evidence="1">
    <location>
        <begin position="355"/>
        <end position="368"/>
    </location>
</feature>
<dbReference type="SUPFAM" id="SSF46689">
    <property type="entry name" value="Homeodomain-like"/>
    <property type="match status" value="2"/>
</dbReference>
<feature type="compositionally biased region" description="Low complexity" evidence="1">
    <location>
        <begin position="200"/>
        <end position="216"/>
    </location>
</feature>
<feature type="compositionally biased region" description="Basic and acidic residues" evidence="1">
    <location>
        <begin position="427"/>
        <end position="438"/>
    </location>
</feature>
<evidence type="ECO:0000256" key="1">
    <source>
        <dbReference type="SAM" id="MobiDB-lite"/>
    </source>
</evidence>
<dbReference type="InterPro" id="IPR017884">
    <property type="entry name" value="SANT_dom"/>
</dbReference>
<feature type="region of interest" description="Disordered" evidence="1">
    <location>
        <begin position="1926"/>
        <end position="1994"/>
    </location>
</feature>
<feature type="compositionally biased region" description="Pro residues" evidence="1">
    <location>
        <begin position="68"/>
        <end position="80"/>
    </location>
</feature>
<dbReference type="InterPro" id="IPR051571">
    <property type="entry name" value="N-CoR_corepressor"/>
</dbReference>
<reference evidence="3 4" key="3">
    <citation type="journal article" date="2015" name="Genome Announc.">
        <title>Draft Genome Sequence of the Archiascomycetous Yeast Saitoella complicata.</title>
        <authorList>
            <person name="Yamauchi K."/>
            <person name="Kondo S."/>
            <person name="Hamamoto M."/>
            <person name="Takahashi Y."/>
            <person name="Ogura Y."/>
            <person name="Hayashi T."/>
            <person name="Nishida H."/>
        </authorList>
    </citation>
    <scope>NUCLEOTIDE SEQUENCE [LARGE SCALE GENOMIC DNA]</scope>
    <source>
        <strain evidence="3 4">NRRL Y-17804</strain>
    </source>
</reference>
<dbReference type="InterPro" id="IPR001005">
    <property type="entry name" value="SANT/Myb"/>
</dbReference>
<feature type="compositionally biased region" description="Low complexity" evidence="1">
    <location>
        <begin position="563"/>
        <end position="574"/>
    </location>
</feature>
<feature type="compositionally biased region" description="Basic and acidic residues" evidence="1">
    <location>
        <begin position="313"/>
        <end position="332"/>
    </location>
</feature>
<feature type="compositionally biased region" description="Basic and acidic residues" evidence="1">
    <location>
        <begin position="283"/>
        <end position="298"/>
    </location>
</feature>
<feature type="compositionally biased region" description="Polar residues" evidence="1">
    <location>
        <begin position="527"/>
        <end position="544"/>
    </location>
</feature>
<feature type="compositionally biased region" description="Low complexity" evidence="1">
    <location>
        <begin position="240"/>
        <end position="256"/>
    </location>
</feature>
<feature type="compositionally biased region" description="Polar residues" evidence="1">
    <location>
        <begin position="1927"/>
        <end position="1946"/>
    </location>
</feature>
<accession>A0A0E9N9C4</accession>
<proteinExistence type="predicted"/>
<dbReference type="PANTHER" id="PTHR13992">
    <property type="entry name" value="NUCLEAR RECEPTOR CO-REPRESSOR RELATED NCOR"/>
    <property type="match status" value="1"/>
</dbReference>
<organism evidence="3 4">
    <name type="scientific">Saitoella complicata (strain BCRC 22490 / CBS 7301 / JCM 7358 / NBRC 10748 / NRRL Y-17804)</name>
    <dbReference type="NCBI Taxonomy" id="698492"/>
    <lineage>
        <taxon>Eukaryota</taxon>
        <taxon>Fungi</taxon>
        <taxon>Dikarya</taxon>
        <taxon>Ascomycota</taxon>
        <taxon>Taphrinomycotina</taxon>
        <taxon>Taphrinomycotina incertae sedis</taxon>
        <taxon>Saitoella</taxon>
    </lineage>
</organism>
<feature type="compositionally biased region" description="Pro residues" evidence="1">
    <location>
        <begin position="106"/>
        <end position="115"/>
    </location>
</feature>
<feature type="compositionally biased region" description="Pro residues" evidence="1">
    <location>
        <begin position="655"/>
        <end position="665"/>
    </location>
</feature>
<dbReference type="SMART" id="SM00717">
    <property type="entry name" value="SANT"/>
    <property type="match status" value="2"/>
</dbReference>
<feature type="compositionally biased region" description="Low complexity" evidence="1">
    <location>
        <begin position="449"/>
        <end position="464"/>
    </location>
</feature>
<feature type="compositionally biased region" description="Low complexity" evidence="1">
    <location>
        <begin position="171"/>
        <end position="184"/>
    </location>
</feature>
<feature type="compositionally biased region" description="Basic and acidic residues" evidence="1">
    <location>
        <begin position="87"/>
        <end position="99"/>
    </location>
</feature>
<feature type="compositionally biased region" description="Polar residues" evidence="1">
    <location>
        <begin position="473"/>
        <end position="486"/>
    </location>
</feature>
<feature type="compositionally biased region" description="Pro residues" evidence="1">
    <location>
        <begin position="575"/>
        <end position="593"/>
    </location>
</feature>
<dbReference type="PANTHER" id="PTHR13992:SF39">
    <property type="entry name" value="SMRTER, ISOFORM G"/>
    <property type="match status" value="1"/>
</dbReference>
<name>A0A0E9N9C4_SAICN</name>
<dbReference type="GO" id="GO:0034967">
    <property type="term" value="C:Set3 complex"/>
    <property type="evidence" value="ECO:0007669"/>
    <property type="project" value="TreeGrafter"/>
</dbReference>
<dbReference type="STRING" id="698492.A0A0E9N9C4"/>
<feature type="region of interest" description="Disordered" evidence="1">
    <location>
        <begin position="1683"/>
        <end position="1704"/>
    </location>
</feature>
<feature type="compositionally biased region" description="Basic and acidic residues" evidence="1">
    <location>
        <begin position="817"/>
        <end position="860"/>
    </location>
</feature>